<dbReference type="RefSeq" id="WP_409931374.1">
    <property type="nucleotide sequence ID" value="NZ_CAKMTQ010000023.1"/>
</dbReference>
<sequence>MKLIQLLSLSILLFLGSSSLVGKEVYQYTPEIHGVLTQSGTPMNDQEVVLRVGVRGDIQEFIARTDDQGRFSFQSVQETKPTSSSFLDQKYVLVFLKTYLKSGEEITIWESSIDGYEIDDFARKNMNNLNCEVTNELYYFAFSYSENGDDDTYVYSQCRLFGYVDSGIYEE</sequence>
<dbReference type="AlphaFoldDB" id="A0AAU9Q735"/>
<dbReference type="InterPro" id="IPR046474">
    <property type="entry name" value="DUF6795"/>
</dbReference>
<accession>A0AAU9Q735</accession>
<evidence type="ECO:0000259" key="1">
    <source>
        <dbReference type="Pfam" id="PF20598"/>
    </source>
</evidence>
<gene>
    <name evidence="2" type="ORF">THF1D04_30439</name>
</gene>
<name>A0AAU9Q735_9VIBR</name>
<proteinExistence type="predicted"/>
<dbReference type="Pfam" id="PF20598">
    <property type="entry name" value="DUF6795"/>
    <property type="match status" value="1"/>
</dbReference>
<reference evidence="2" key="1">
    <citation type="submission" date="2022-01" db="EMBL/GenBank/DDBJ databases">
        <authorList>
            <person name="Lagorce A."/>
        </authorList>
    </citation>
    <scope>NUCLEOTIDE SEQUENCE</scope>
    <source>
        <strain evidence="2">Th15_F1_D04</strain>
    </source>
</reference>
<feature type="domain" description="DUF6795" evidence="1">
    <location>
        <begin position="32"/>
        <end position="136"/>
    </location>
</feature>
<evidence type="ECO:0000313" key="3">
    <source>
        <dbReference type="Proteomes" id="UP001295420"/>
    </source>
</evidence>
<dbReference type="Proteomes" id="UP001295420">
    <property type="component" value="Unassembled WGS sequence"/>
</dbReference>
<protein>
    <recommendedName>
        <fullName evidence="1">DUF6795 domain-containing protein</fullName>
    </recommendedName>
</protein>
<organism evidence="2 3">
    <name type="scientific">Vibrio owensii</name>
    <dbReference type="NCBI Taxonomy" id="696485"/>
    <lineage>
        <taxon>Bacteria</taxon>
        <taxon>Pseudomonadati</taxon>
        <taxon>Pseudomonadota</taxon>
        <taxon>Gammaproteobacteria</taxon>
        <taxon>Vibrionales</taxon>
        <taxon>Vibrionaceae</taxon>
        <taxon>Vibrio</taxon>
    </lineage>
</organism>
<comment type="caution">
    <text evidence="2">The sequence shown here is derived from an EMBL/GenBank/DDBJ whole genome shotgun (WGS) entry which is preliminary data.</text>
</comment>
<dbReference type="EMBL" id="CAKMTQ010000023">
    <property type="protein sequence ID" value="CAH1532576.1"/>
    <property type="molecule type" value="Genomic_DNA"/>
</dbReference>
<evidence type="ECO:0000313" key="2">
    <source>
        <dbReference type="EMBL" id="CAH1532576.1"/>
    </source>
</evidence>